<protein>
    <submittedName>
        <fullName evidence="1">Uncharacterized protein</fullName>
    </submittedName>
</protein>
<dbReference type="Proteomes" id="UP000265520">
    <property type="component" value="Unassembled WGS sequence"/>
</dbReference>
<dbReference type="AlphaFoldDB" id="A0A392UST6"/>
<dbReference type="EMBL" id="LXQA010869013">
    <property type="protein sequence ID" value="MCI74835.1"/>
    <property type="molecule type" value="Genomic_DNA"/>
</dbReference>
<feature type="non-terminal residue" evidence="1">
    <location>
        <position position="1"/>
    </location>
</feature>
<organism evidence="1 2">
    <name type="scientific">Trifolium medium</name>
    <dbReference type="NCBI Taxonomy" id="97028"/>
    <lineage>
        <taxon>Eukaryota</taxon>
        <taxon>Viridiplantae</taxon>
        <taxon>Streptophyta</taxon>
        <taxon>Embryophyta</taxon>
        <taxon>Tracheophyta</taxon>
        <taxon>Spermatophyta</taxon>
        <taxon>Magnoliopsida</taxon>
        <taxon>eudicotyledons</taxon>
        <taxon>Gunneridae</taxon>
        <taxon>Pentapetalae</taxon>
        <taxon>rosids</taxon>
        <taxon>fabids</taxon>
        <taxon>Fabales</taxon>
        <taxon>Fabaceae</taxon>
        <taxon>Papilionoideae</taxon>
        <taxon>50 kb inversion clade</taxon>
        <taxon>NPAAA clade</taxon>
        <taxon>Hologalegina</taxon>
        <taxon>IRL clade</taxon>
        <taxon>Trifolieae</taxon>
        <taxon>Trifolium</taxon>
    </lineage>
</organism>
<evidence type="ECO:0000313" key="2">
    <source>
        <dbReference type="Proteomes" id="UP000265520"/>
    </source>
</evidence>
<keyword evidence="2" id="KW-1185">Reference proteome</keyword>
<name>A0A392UST6_9FABA</name>
<accession>A0A392UST6</accession>
<reference evidence="1 2" key="1">
    <citation type="journal article" date="2018" name="Front. Plant Sci.">
        <title>Red Clover (Trifolium pratense) and Zigzag Clover (T. medium) - A Picture of Genomic Similarities and Differences.</title>
        <authorList>
            <person name="Dluhosova J."/>
            <person name="Istvanek J."/>
            <person name="Nedelnik J."/>
            <person name="Repkova J."/>
        </authorList>
    </citation>
    <scope>NUCLEOTIDE SEQUENCE [LARGE SCALE GENOMIC DNA]</scope>
    <source>
        <strain evidence="2">cv. 10/8</strain>
        <tissue evidence="1">Leaf</tissue>
    </source>
</reference>
<proteinExistence type="predicted"/>
<evidence type="ECO:0000313" key="1">
    <source>
        <dbReference type="EMBL" id="MCI74835.1"/>
    </source>
</evidence>
<sequence>AETTIDGGASTKTTSDCVLEPNQESVPKSVVIPDVTTIESGQLDGVNISPNDKNHDGCYSHELAAL</sequence>
<comment type="caution">
    <text evidence="1">The sequence shown here is derived from an EMBL/GenBank/DDBJ whole genome shotgun (WGS) entry which is preliminary data.</text>
</comment>